<comment type="caution">
    <text evidence="9">The sequence shown here is derived from an EMBL/GenBank/DDBJ whole genome shotgun (WGS) entry which is preliminary data.</text>
</comment>
<evidence type="ECO:0000256" key="1">
    <source>
        <dbReference type="ARBA" id="ARBA00004651"/>
    </source>
</evidence>
<dbReference type="PANTHER" id="PTHR30572">
    <property type="entry name" value="MEMBRANE COMPONENT OF TRANSPORTER-RELATED"/>
    <property type="match status" value="1"/>
</dbReference>
<organism evidence="9 10">
    <name type="scientific">Methanosarcina baikalica</name>
    <dbReference type="NCBI Taxonomy" id="3073890"/>
    <lineage>
        <taxon>Archaea</taxon>
        <taxon>Methanobacteriati</taxon>
        <taxon>Methanobacteriota</taxon>
        <taxon>Stenosarchaea group</taxon>
        <taxon>Methanomicrobia</taxon>
        <taxon>Methanosarcinales</taxon>
        <taxon>Methanosarcinaceae</taxon>
        <taxon>Methanosarcina</taxon>
    </lineage>
</organism>
<dbReference type="EMBL" id="JAVKPK010000045">
    <property type="protein sequence ID" value="MDR7666324.1"/>
    <property type="molecule type" value="Genomic_DNA"/>
</dbReference>
<evidence type="ECO:0000256" key="4">
    <source>
        <dbReference type="ARBA" id="ARBA00022989"/>
    </source>
</evidence>
<evidence type="ECO:0000256" key="3">
    <source>
        <dbReference type="ARBA" id="ARBA00022692"/>
    </source>
</evidence>
<evidence type="ECO:0000313" key="10">
    <source>
        <dbReference type="Proteomes" id="UP001246244"/>
    </source>
</evidence>
<dbReference type="RefSeq" id="WP_310576351.1">
    <property type="nucleotide sequence ID" value="NZ_JAVKPK010000045.1"/>
</dbReference>
<keyword evidence="5 7" id="KW-0472">Membrane</keyword>
<evidence type="ECO:0000256" key="6">
    <source>
        <dbReference type="ARBA" id="ARBA00038076"/>
    </source>
</evidence>
<proteinExistence type="inferred from homology"/>
<keyword evidence="3 7" id="KW-0812">Transmembrane</keyword>
<dbReference type="PANTHER" id="PTHR30572:SF4">
    <property type="entry name" value="ABC TRANSPORTER PERMEASE YTRF"/>
    <property type="match status" value="1"/>
</dbReference>
<name>A0ABU2D2W1_9EURY</name>
<reference evidence="10" key="1">
    <citation type="submission" date="2023-07" db="EMBL/GenBank/DDBJ databases">
        <title>Whole-genome sequencing of a new Methanosarcina sp. Z-7115.</title>
        <authorList>
            <person name="Zhilina T.N."/>
            <person name="Merkel A.Y."/>
        </authorList>
    </citation>
    <scope>NUCLEOTIDE SEQUENCE [LARGE SCALE GENOMIC DNA]</scope>
    <source>
        <strain evidence="10">Z-7115</strain>
    </source>
</reference>
<comment type="similarity">
    <text evidence="6">Belongs to the ABC-4 integral membrane protein family.</text>
</comment>
<keyword evidence="4 7" id="KW-1133">Transmembrane helix</keyword>
<evidence type="ECO:0000256" key="7">
    <source>
        <dbReference type="SAM" id="Phobius"/>
    </source>
</evidence>
<sequence>MSVAERTREFGILKAIGAETKDILLLTLGEASCMGFFGEILGILVGTRAVYVMNAWLANTRIVLFLITPRLLIIAMLFALLIGALSGLYPAYRASKMSPMEALKHA</sequence>
<keyword evidence="2" id="KW-1003">Cell membrane</keyword>
<evidence type="ECO:0000256" key="5">
    <source>
        <dbReference type="ARBA" id="ARBA00023136"/>
    </source>
</evidence>
<comment type="subcellular location">
    <subcellularLocation>
        <location evidence="1">Cell membrane</location>
        <topology evidence="1">Multi-pass membrane protein</topology>
    </subcellularLocation>
</comment>
<evidence type="ECO:0000259" key="8">
    <source>
        <dbReference type="Pfam" id="PF02687"/>
    </source>
</evidence>
<dbReference type="InterPro" id="IPR050250">
    <property type="entry name" value="Macrolide_Exporter_MacB"/>
</dbReference>
<feature type="transmembrane region" description="Helical" evidence="7">
    <location>
        <begin position="23"/>
        <end position="51"/>
    </location>
</feature>
<gene>
    <name evidence="9" type="ORF">RG963_11140</name>
</gene>
<accession>A0ABU2D2W1</accession>
<dbReference type="Pfam" id="PF02687">
    <property type="entry name" value="FtsX"/>
    <property type="match status" value="1"/>
</dbReference>
<evidence type="ECO:0000256" key="2">
    <source>
        <dbReference type="ARBA" id="ARBA00022475"/>
    </source>
</evidence>
<protein>
    <submittedName>
        <fullName evidence="9">ABC transporter permease</fullName>
    </submittedName>
</protein>
<evidence type="ECO:0000313" key="9">
    <source>
        <dbReference type="EMBL" id="MDR7666324.1"/>
    </source>
</evidence>
<keyword evidence="10" id="KW-1185">Reference proteome</keyword>
<dbReference type="InterPro" id="IPR003838">
    <property type="entry name" value="ABC3_permease_C"/>
</dbReference>
<feature type="transmembrane region" description="Helical" evidence="7">
    <location>
        <begin position="71"/>
        <end position="92"/>
    </location>
</feature>
<feature type="domain" description="ABC3 transporter permease C-terminal" evidence="8">
    <location>
        <begin position="2"/>
        <end position="99"/>
    </location>
</feature>
<dbReference type="Proteomes" id="UP001246244">
    <property type="component" value="Unassembled WGS sequence"/>
</dbReference>